<keyword evidence="2" id="KW-1185">Reference proteome</keyword>
<dbReference type="Proteomes" id="UP000653454">
    <property type="component" value="Unassembled WGS sequence"/>
</dbReference>
<name>A0A8S4GEM1_PLUXY</name>
<feature type="non-terminal residue" evidence="1">
    <location>
        <position position="143"/>
    </location>
</feature>
<reference evidence="1" key="1">
    <citation type="submission" date="2020-11" db="EMBL/GenBank/DDBJ databases">
        <authorList>
            <person name="Whiteford S."/>
        </authorList>
    </citation>
    <scope>NUCLEOTIDE SEQUENCE</scope>
</reference>
<organism evidence="1 2">
    <name type="scientific">Plutella xylostella</name>
    <name type="common">Diamondback moth</name>
    <name type="synonym">Plutella maculipennis</name>
    <dbReference type="NCBI Taxonomy" id="51655"/>
    <lineage>
        <taxon>Eukaryota</taxon>
        <taxon>Metazoa</taxon>
        <taxon>Ecdysozoa</taxon>
        <taxon>Arthropoda</taxon>
        <taxon>Hexapoda</taxon>
        <taxon>Insecta</taxon>
        <taxon>Pterygota</taxon>
        <taxon>Neoptera</taxon>
        <taxon>Endopterygota</taxon>
        <taxon>Lepidoptera</taxon>
        <taxon>Glossata</taxon>
        <taxon>Ditrysia</taxon>
        <taxon>Yponomeutoidea</taxon>
        <taxon>Plutellidae</taxon>
        <taxon>Plutella</taxon>
    </lineage>
</organism>
<evidence type="ECO:0000313" key="2">
    <source>
        <dbReference type="Proteomes" id="UP000653454"/>
    </source>
</evidence>
<proteinExistence type="predicted"/>
<gene>
    <name evidence="1" type="ORF">PLXY2_LOCUS16554</name>
</gene>
<sequence length="143" mass="15898">MYCVKLVRWLSRHKKKLNTSLQKRYSKIRLTQCIEFLQWECHVFYFHLRVTIGMVGRVNRGVCLDGVDHDGLRAARGGRRGLGMGLGGGLARARGRRALNNMAAPISMTAPLSAITVGSRMATSSRGPSSRSLISWIRLSGRV</sequence>
<protein>
    <submittedName>
        <fullName evidence="1">(diamondback moth) hypothetical protein</fullName>
    </submittedName>
</protein>
<evidence type="ECO:0000313" key="1">
    <source>
        <dbReference type="EMBL" id="CAG9138301.1"/>
    </source>
</evidence>
<accession>A0A8S4GEM1</accession>
<comment type="caution">
    <text evidence="1">The sequence shown here is derived from an EMBL/GenBank/DDBJ whole genome shotgun (WGS) entry which is preliminary data.</text>
</comment>
<dbReference type="AlphaFoldDB" id="A0A8S4GEM1"/>
<dbReference type="EMBL" id="CAJHNJ030000559">
    <property type="protein sequence ID" value="CAG9138301.1"/>
    <property type="molecule type" value="Genomic_DNA"/>
</dbReference>